<evidence type="ECO:0000313" key="2">
    <source>
        <dbReference type="EMBL" id="SMY39098.1"/>
    </source>
</evidence>
<sequence>MITQEELEILHEKTRKSEQERKQRWIKTAPIEELRSELKMLIRDLESLTQQRDNYEIAYKEEEKEKLRFMNQCHDLKYTLDHIEPIQECSKCADTLKQYNLIRTAFDRKKNDHKAITTFLTKHQIQLEGKPLSLTKIIKLGNHLQKTNESK</sequence>
<proteinExistence type="predicted"/>
<protein>
    <submittedName>
        <fullName evidence="2">Uncharacterized protein</fullName>
    </submittedName>
</protein>
<feature type="coiled-coil region" evidence="1">
    <location>
        <begin position="31"/>
        <end position="72"/>
    </location>
</feature>
<dbReference type="AlphaFoldDB" id="A0A1Y6MTB7"/>
<accession>A0A1Y6MTB7</accession>
<organism evidence="2 3">
    <name type="scientific">Photobacterium malacitanum</name>
    <dbReference type="NCBI Taxonomy" id="2204294"/>
    <lineage>
        <taxon>Bacteria</taxon>
        <taxon>Pseudomonadati</taxon>
        <taxon>Pseudomonadota</taxon>
        <taxon>Gammaproteobacteria</taxon>
        <taxon>Vibrionales</taxon>
        <taxon>Vibrionaceae</taxon>
        <taxon>Photobacterium</taxon>
    </lineage>
</organism>
<evidence type="ECO:0000313" key="3">
    <source>
        <dbReference type="Proteomes" id="UP000195963"/>
    </source>
</evidence>
<dbReference type="RefSeq" id="WP_087846929.1">
    <property type="nucleotide sequence ID" value="NZ_FYAK01000021.1"/>
</dbReference>
<dbReference type="EMBL" id="FYAK01000021">
    <property type="protein sequence ID" value="SMY39098.1"/>
    <property type="molecule type" value="Genomic_DNA"/>
</dbReference>
<dbReference type="Proteomes" id="UP000195963">
    <property type="component" value="Unassembled WGS sequence"/>
</dbReference>
<keyword evidence="1" id="KW-0175">Coiled coil</keyword>
<keyword evidence="3" id="KW-1185">Reference proteome</keyword>
<name>A0A1Y6MTB7_9GAMM</name>
<evidence type="ECO:0000256" key="1">
    <source>
        <dbReference type="SAM" id="Coils"/>
    </source>
</evidence>
<reference evidence="3" key="1">
    <citation type="submission" date="2017-06" db="EMBL/GenBank/DDBJ databases">
        <authorList>
            <person name="Rodrigo-Torres L."/>
            <person name="Arahal R.D."/>
            <person name="Lucena T."/>
        </authorList>
    </citation>
    <scope>NUCLEOTIDE SEQUENCE [LARGE SCALE GENOMIC DNA]</scope>
    <source>
        <strain evidence="3">CECT 9190</strain>
    </source>
</reference>
<gene>
    <name evidence="2" type="ORF">PMAL9190_03899</name>
</gene>